<name>A0A7X5U3V9_9MYCO</name>
<dbReference type="Gene3D" id="3.20.20.370">
    <property type="entry name" value="Glycoside hydrolase/deacetylase"/>
    <property type="match status" value="1"/>
</dbReference>
<dbReference type="GO" id="GO:0016810">
    <property type="term" value="F:hydrolase activity, acting on carbon-nitrogen (but not peptide) bonds"/>
    <property type="evidence" value="ECO:0007669"/>
    <property type="project" value="InterPro"/>
</dbReference>
<dbReference type="EMBL" id="JAANOW010000003">
    <property type="protein sequence ID" value="NIH97883.1"/>
    <property type="molecule type" value="Genomic_DNA"/>
</dbReference>
<dbReference type="AlphaFoldDB" id="A0A7X5U3V9"/>
<dbReference type="Pfam" id="PF01522">
    <property type="entry name" value="Polysacc_deac_1"/>
    <property type="match status" value="1"/>
</dbReference>
<feature type="domain" description="NodB homology" evidence="4">
    <location>
        <begin position="82"/>
        <end position="288"/>
    </location>
</feature>
<dbReference type="InterPro" id="IPR011330">
    <property type="entry name" value="Glyco_hydro/deAcase_b/a-brl"/>
</dbReference>
<sequence length="353" mass="39240">MTRTRDVAARLLCALGVPRFARWRHSRQLAILMFHGVQDEPLWPPCDWVIDTAALRRHLGYVRRHFTVLPLEEALERLRDGTLPHRAAAVTFDDGTRNLLTNAAPVLRDLELPAAVFLATGPMGTAELLWPDRLWHAFAQTARTEIDLTAQGLGIRSLRTDGDRTRTREEITQRVKEVSDARRLVEVESLVAALGEEPDGYGGPFELLSWNEARALTSDAPVTLYPHSVTHPILSRCDDAKVDQEISESCRAVEINSGRAPRIFAYPNGRTQDFDDRAKAALRRNGIQWALATTDGFADADSDPLALPRMGFAAHQSFAVFKLKVSGFAPRPRRRSSVGARPPQDKVSTDVGV</sequence>
<proteinExistence type="predicted"/>
<keyword evidence="2" id="KW-0732">Signal</keyword>
<dbReference type="RefSeq" id="WP_234901634.1">
    <property type="nucleotide sequence ID" value="NZ_JAANOW010000003.1"/>
</dbReference>
<dbReference type="GO" id="GO:0005975">
    <property type="term" value="P:carbohydrate metabolic process"/>
    <property type="evidence" value="ECO:0007669"/>
    <property type="project" value="InterPro"/>
</dbReference>
<dbReference type="SUPFAM" id="SSF88713">
    <property type="entry name" value="Glycoside hydrolase/deacetylase"/>
    <property type="match status" value="1"/>
</dbReference>
<dbReference type="Proteomes" id="UP000547444">
    <property type="component" value="Unassembled WGS sequence"/>
</dbReference>
<dbReference type="PANTHER" id="PTHR34216:SF3">
    <property type="entry name" value="POLY-BETA-1,6-N-ACETYL-D-GLUCOSAMINE N-DEACETYLASE"/>
    <property type="match status" value="1"/>
</dbReference>
<gene>
    <name evidence="5" type="ORF">FHU31_004889</name>
</gene>
<evidence type="ECO:0000259" key="4">
    <source>
        <dbReference type="Pfam" id="PF01522"/>
    </source>
</evidence>
<reference evidence="5 6" key="1">
    <citation type="submission" date="2020-03" db="EMBL/GenBank/DDBJ databases">
        <title>Sequencing the genomes of 1000 actinobacteria strains.</title>
        <authorList>
            <person name="Klenk H.-P."/>
        </authorList>
    </citation>
    <scope>NUCLEOTIDE SEQUENCE [LARGE SCALE GENOMIC DNA]</scope>
    <source>
        <strain evidence="5 6">DSM 44556</strain>
    </source>
</reference>
<dbReference type="InterPro" id="IPR002509">
    <property type="entry name" value="NODB_dom"/>
</dbReference>
<evidence type="ECO:0000256" key="1">
    <source>
        <dbReference type="ARBA" id="ARBA00004613"/>
    </source>
</evidence>
<evidence type="ECO:0000256" key="3">
    <source>
        <dbReference type="SAM" id="MobiDB-lite"/>
    </source>
</evidence>
<accession>A0A7X5U3V9</accession>
<comment type="caution">
    <text evidence="5">The sequence shown here is derived from an EMBL/GenBank/DDBJ whole genome shotgun (WGS) entry which is preliminary data.</text>
</comment>
<feature type="region of interest" description="Disordered" evidence="3">
    <location>
        <begin position="330"/>
        <end position="353"/>
    </location>
</feature>
<protein>
    <submittedName>
        <fullName evidence="5">Peptidoglycan/xylan/chitin deacetylase (PgdA/CDA1 family)</fullName>
    </submittedName>
</protein>
<dbReference type="GO" id="GO:0005576">
    <property type="term" value="C:extracellular region"/>
    <property type="evidence" value="ECO:0007669"/>
    <property type="project" value="UniProtKB-SubCell"/>
</dbReference>
<dbReference type="CDD" id="cd10918">
    <property type="entry name" value="CE4_NodB_like_5s_6s"/>
    <property type="match status" value="1"/>
</dbReference>
<organism evidence="5 6">
    <name type="scientific">Mycolicibacterium fluoranthenivorans</name>
    <dbReference type="NCBI Taxonomy" id="258505"/>
    <lineage>
        <taxon>Bacteria</taxon>
        <taxon>Bacillati</taxon>
        <taxon>Actinomycetota</taxon>
        <taxon>Actinomycetes</taxon>
        <taxon>Mycobacteriales</taxon>
        <taxon>Mycobacteriaceae</taxon>
        <taxon>Mycolicibacterium</taxon>
    </lineage>
</organism>
<feature type="compositionally biased region" description="Basic and acidic residues" evidence="3">
    <location>
        <begin position="343"/>
        <end position="353"/>
    </location>
</feature>
<keyword evidence="6" id="KW-1185">Reference proteome</keyword>
<evidence type="ECO:0000313" key="6">
    <source>
        <dbReference type="Proteomes" id="UP000547444"/>
    </source>
</evidence>
<evidence type="ECO:0000313" key="5">
    <source>
        <dbReference type="EMBL" id="NIH97883.1"/>
    </source>
</evidence>
<dbReference type="InterPro" id="IPR051398">
    <property type="entry name" value="Polysacch_Deacetylase"/>
</dbReference>
<dbReference type="PANTHER" id="PTHR34216">
    <property type="match status" value="1"/>
</dbReference>
<comment type="subcellular location">
    <subcellularLocation>
        <location evidence="1">Secreted</location>
    </subcellularLocation>
</comment>
<evidence type="ECO:0000256" key="2">
    <source>
        <dbReference type="ARBA" id="ARBA00022729"/>
    </source>
</evidence>